<evidence type="ECO:0000313" key="2">
    <source>
        <dbReference type="EMBL" id="EFJ02024.1"/>
    </source>
</evidence>
<dbReference type="Pfam" id="PF11927">
    <property type="entry name" value="HODM_asu-like"/>
    <property type="match status" value="1"/>
</dbReference>
<dbReference type="OrthoDB" id="497541at2759"/>
<dbReference type="eggNOG" id="ENOG502RZ1N">
    <property type="taxonomic scope" value="Eukaryota"/>
</dbReference>
<organism evidence="3">
    <name type="scientific">Schizophyllum commune (strain H4-8 / FGSC 9210)</name>
    <name type="common">Split gill fungus</name>
    <dbReference type="NCBI Taxonomy" id="578458"/>
    <lineage>
        <taxon>Eukaryota</taxon>
        <taxon>Fungi</taxon>
        <taxon>Dikarya</taxon>
        <taxon>Basidiomycota</taxon>
        <taxon>Agaricomycotina</taxon>
        <taxon>Agaricomycetes</taxon>
        <taxon>Agaricomycetidae</taxon>
        <taxon>Agaricales</taxon>
        <taxon>Schizophyllaceae</taxon>
        <taxon>Schizophyllum</taxon>
    </lineage>
</organism>
<protein>
    <submittedName>
        <fullName evidence="2">Uncharacterized protein</fullName>
    </submittedName>
</protein>
<dbReference type="OMA" id="GELDNHY"/>
<dbReference type="RefSeq" id="XP_003036926.1">
    <property type="nucleotide sequence ID" value="XM_003036880.1"/>
</dbReference>
<feature type="region of interest" description="Disordered" evidence="1">
    <location>
        <begin position="325"/>
        <end position="356"/>
    </location>
</feature>
<feature type="compositionally biased region" description="Basic and acidic residues" evidence="1">
    <location>
        <begin position="338"/>
        <end position="355"/>
    </location>
</feature>
<dbReference type="VEuPathDB" id="FungiDB:SCHCODRAFT_02624432"/>
<reference evidence="2 3" key="1">
    <citation type="journal article" date="2010" name="Nat. Biotechnol.">
        <title>Genome sequence of the model mushroom Schizophyllum commune.</title>
        <authorList>
            <person name="Ohm R.A."/>
            <person name="de Jong J.F."/>
            <person name="Lugones L.G."/>
            <person name="Aerts A."/>
            <person name="Kothe E."/>
            <person name="Stajich J.E."/>
            <person name="de Vries R.P."/>
            <person name="Record E."/>
            <person name="Levasseur A."/>
            <person name="Baker S.E."/>
            <person name="Bartholomew K.A."/>
            <person name="Coutinho P.M."/>
            <person name="Erdmann S."/>
            <person name="Fowler T.J."/>
            <person name="Gathman A.C."/>
            <person name="Lombard V."/>
            <person name="Henrissat B."/>
            <person name="Knabe N."/>
            <person name="Kuees U."/>
            <person name="Lilly W.W."/>
            <person name="Lindquist E."/>
            <person name="Lucas S."/>
            <person name="Magnuson J.K."/>
            <person name="Piumi F."/>
            <person name="Raudaskoski M."/>
            <person name="Salamov A."/>
            <person name="Schmutz J."/>
            <person name="Schwarze F.W.M.R."/>
            <person name="vanKuyk P.A."/>
            <person name="Horton J.S."/>
            <person name="Grigoriev I.V."/>
            <person name="Woesten H.A.B."/>
        </authorList>
    </citation>
    <scope>NUCLEOTIDE SEQUENCE [LARGE SCALE GENOMIC DNA]</scope>
    <source>
        <strain evidence="3">H4-8 / FGSC 9210</strain>
    </source>
</reference>
<gene>
    <name evidence="2" type="ORF">SCHCODRAFT_231001</name>
</gene>
<dbReference type="GeneID" id="9589475"/>
<keyword evidence="3" id="KW-1185">Reference proteome</keyword>
<dbReference type="InterPro" id="IPR021848">
    <property type="entry name" value="HODM_asu-like"/>
</dbReference>
<sequence length="392" mass="43702">MGLKSLPHSEWFELDNEYATYQRIRRGRIDSKGRELLRIIPSDKVGDGAVVRGTRIAQGAVELLLATAEYLAQRYPESFTLDSATRTITNRVLDETHNLPPRIWADDRSGVLREVSLEEGEAALRTCALLVPDDLALLTEGADGKYYLQGGAILVPGTWRLREKLGMKLEDIHVEGKVPRYEQALRPSMDRYFARLAVDKPVVRVNYGVQVLPTQSTAAIPADDPDELAWAATTMGEEFPDEDTSKISHDEDASRTSHDDTKNKKPAADLRRHAQTAEVRPERLRLRVERQTLKRLPGTGIIVFGIRTYRYLISDIKYEMEGGATTAASGGDNPIAPDKGEKDESVTPDKEKESVGARLASALRSWPDDVRRYKGGQTWGDTVIEYLEAKSG</sequence>
<dbReference type="InParanoid" id="D8PLH3"/>
<accession>D8PLH3</accession>
<dbReference type="KEGG" id="scm:SCHCO_02624432"/>
<dbReference type="Proteomes" id="UP000007431">
    <property type="component" value="Unassembled WGS sequence"/>
</dbReference>
<dbReference type="AlphaFoldDB" id="D8PLH3"/>
<evidence type="ECO:0000313" key="3">
    <source>
        <dbReference type="Proteomes" id="UP000007431"/>
    </source>
</evidence>
<proteinExistence type="predicted"/>
<name>D8PLH3_SCHCM</name>
<feature type="region of interest" description="Disordered" evidence="1">
    <location>
        <begin position="238"/>
        <end position="283"/>
    </location>
</feature>
<evidence type="ECO:0000256" key="1">
    <source>
        <dbReference type="SAM" id="MobiDB-lite"/>
    </source>
</evidence>
<dbReference type="HOGENOM" id="CLU_025462_0_2_1"/>
<dbReference type="STRING" id="578458.D8PLH3"/>
<feature type="compositionally biased region" description="Basic and acidic residues" evidence="1">
    <location>
        <begin position="243"/>
        <end position="272"/>
    </location>
</feature>
<dbReference type="EMBL" id="GL377302">
    <property type="protein sequence ID" value="EFJ02024.1"/>
    <property type="molecule type" value="Genomic_DNA"/>
</dbReference>